<dbReference type="AlphaFoldDB" id="A0A7K0BSG8"/>
<dbReference type="Gene3D" id="3.40.50.300">
    <property type="entry name" value="P-loop containing nucleotide triphosphate hydrolases"/>
    <property type="match status" value="1"/>
</dbReference>
<name>A0A7K0BSG8_9ACTN</name>
<organism evidence="10 11">
    <name type="scientific">Actinomadura macrotermitis</name>
    <dbReference type="NCBI Taxonomy" id="2585200"/>
    <lineage>
        <taxon>Bacteria</taxon>
        <taxon>Bacillati</taxon>
        <taxon>Actinomycetota</taxon>
        <taxon>Actinomycetes</taxon>
        <taxon>Streptosporangiales</taxon>
        <taxon>Thermomonosporaceae</taxon>
        <taxon>Actinomadura</taxon>
    </lineage>
</organism>
<dbReference type="Gene3D" id="3.30.980.40">
    <property type="match status" value="1"/>
</dbReference>
<dbReference type="SUPFAM" id="SSF46785">
    <property type="entry name" value="Winged helix' DNA-binding domain"/>
    <property type="match status" value="2"/>
</dbReference>
<dbReference type="InterPro" id="IPR005471">
    <property type="entry name" value="Tscrpt_reg_IclR_N"/>
</dbReference>
<dbReference type="InterPro" id="IPR036388">
    <property type="entry name" value="WH-like_DNA-bd_sf"/>
</dbReference>
<feature type="region of interest" description="Disordered" evidence="7">
    <location>
        <begin position="182"/>
        <end position="209"/>
    </location>
</feature>
<feature type="compositionally biased region" description="Low complexity" evidence="7">
    <location>
        <begin position="111"/>
        <end position="121"/>
    </location>
</feature>
<dbReference type="SUPFAM" id="SSF52540">
    <property type="entry name" value="P-loop containing nucleoside triphosphate hydrolases"/>
    <property type="match status" value="1"/>
</dbReference>
<dbReference type="Pfam" id="PF17854">
    <property type="entry name" value="FtsK_alpha"/>
    <property type="match status" value="1"/>
</dbReference>
<comment type="caution">
    <text evidence="10">The sequence shown here is derived from an EMBL/GenBank/DDBJ whole genome shotgun (WGS) entry which is preliminary data.</text>
</comment>
<dbReference type="EMBL" id="WEGH01000001">
    <property type="protein sequence ID" value="MQY04143.1"/>
    <property type="molecule type" value="Genomic_DNA"/>
</dbReference>
<dbReference type="InterPro" id="IPR041027">
    <property type="entry name" value="FtsK_alpha"/>
</dbReference>
<keyword evidence="3 6" id="KW-0067">ATP-binding</keyword>
<feature type="compositionally biased region" description="Basic and acidic residues" evidence="7">
    <location>
        <begin position="182"/>
        <end position="191"/>
    </location>
</feature>
<keyword evidence="11" id="KW-1185">Reference proteome</keyword>
<dbReference type="Pfam" id="PF01580">
    <property type="entry name" value="FtsK_SpoIIIE"/>
    <property type="match status" value="1"/>
</dbReference>
<dbReference type="RefSeq" id="WP_194293245.1">
    <property type="nucleotide sequence ID" value="NZ_WEGH01000001.1"/>
</dbReference>
<evidence type="ECO:0000256" key="8">
    <source>
        <dbReference type="SAM" id="Phobius"/>
    </source>
</evidence>
<feature type="compositionally biased region" description="Low complexity" evidence="7">
    <location>
        <begin position="79"/>
        <end position="100"/>
    </location>
</feature>
<dbReference type="PANTHER" id="PTHR22683:SF41">
    <property type="entry name" value="DNA TRANSLOCASE FTSK"/>
    <property type="match status" value="1"/>
</dbReference>
<dbReference type="Pfam" id="PF09397">
    <property type="entry name" value="FtsK_gamma"/>
    <property type="match status" value="1"/>
</dbReference>
<evidence type="ECO:0000256" key="3">
    <source>
        <dbReference type="ARBA" id="ARBA00022840"/>
    </source>
</evidence>
<keyword evidence="8" id="KW-1133">Transmembrane helix</keyword>
<dbReference type="InterPro" id="IPR018541">
    <property type="entry name" value="Ftsk_gamma"/>
</dbReference>
<feature type="region of interest" description="Disordered" evidence="7">
    <location>
        <begin position="897"/>
        <end position="931"/>
    </location>
</feature>
<protein>
    <recommendedName>
        <fullName evidence="9">FtsK domain-containing protein</fullName>
    </recommendedName>
</protein>
<dbReference type="SMART" id="SM00843">
    <property type="entry name" value="Ftsk_gamma"/>
    <property type="match status" value="1"/>
</dbReference>
<evidence type="ECO:0000256" key="4">
    <source>
        <dbReference type="ARBA" id="ARBA00023125"/>
    </source>
</evidence>
<evidence type="ECO:0000256" key="2">
    <source>
        <dbReference type="ARBA" id="ARBA00022741"/>
    </source>
</evidence>
<feature type="compositionally biased region" description="Low complexity" evidence="7">
    <location>
        <begin position="777"/>
        <end position="796"/>
    </location>
</feature>
<feature type="transmembrane region" description="Helical" evidence="8">
    <location>
        <begin position="253"/>
        <end position="270"/>
    </location>
</feature>
<keyword evidence="8" id="KW-0812">Transmembrane</keyword>
<dbReference type="Pfam" id="PF09339">
    <property type="entry name" value="HTH_IclR"/>
    <property type="match status" value="1"/>
</dbReference>
<accession>A0A7K0BSG8</accession>
<comment type="function">
    <text evidence="5">Essential cell division protein that coordinates cell division and chromosome segregation. The N-terminus is involved in assembly of the cell-division machinery. The C-terminus functions as a DNA motor that moves dsDNA in an ATP-dependent manner towards the dif recombination site, which is located within the replication terminus region. Required for activation of the Xer recombinase, allowing activation of chromosome unlinking by recombination.</text>
</comment>
<dbReference type="PANTHER" id="PTHR22683">
    <property type="entry name" value="SPORULATION PROTEIN RELATED"/>
    <property type="match status" value="1"/>
</dbReference>
<dbReference type="GO" id="GO:0006355">
    <property type="term" value="P:regulation of DNA-templated transcription"/>
    <property type="evidence" value="ECO:0007669"/>
    <property type="project" value="InterPro"/>
</dbReference>
<feature type="domain" description="FtsK" evidence="9">
    <location>
        <begin position="489"/>
        <end position="692"/>
    </location>
</feature>
<dbReference type="Proteomes" id="UP000487268">
    <property type="component" value="Unassembled WGS sequence"/>
</dbReference>
<keyword evidence="8" id="KW-0472">Membrane</keyword>
<evidence type="ECO:0000313" key="11">
    <source>
        <dbReference type="Proteomes" id="UP000487268"/>
    </source>
</evidence>
<reference evidence="10 11" key="1">
    <citation type="submission" date="2019-10" db="EMBL/GenBank/DDBJ databases">
        <title>Actinomadura rubteroloni sp. nov. and Actinomadura macrotermitis sp. nov., isolated from the gut of fungus growing-termite Macrotermes natalensis.</title>
        <authorList>
            <person name="Benndorf R."/>
            <person name="Martin K."/>
            <person name="Kuefner M."/>
            <person name="De Beer W."/>
            <person name="Kaster A.-K."/>
            <person name="Vollmers J."/>
            <person name="Poulsen M."/>
            <person name="Beemelmanns C."/>
        </authorList>
    </citation>
    <scope>NUCLEOTIDE SEQUENCE [LARGE SCALE GENOMIC DNA]</scope>
    <source>
        <strain evidence="10 11">RB68</strain>
    </source>
</reference>
<dbReference type="InterPro" id="IPR002543">
    <property type="entry name" value="FtsK_dom"/>
</dbReference>
<dbReference type="GO" id="GO:0003677">
    <property type="term" value="F:DNA binding"/>
    <property type="evidence" value="ECO:0007669"/>
    <property type="project" value="UniProtKB-KW"/>
</dbReference>
<keyword evidence="2 6" id="KW-0547">Nucleotide-binding</keyword>
<dbReference type="InterPro" id="IPR050206">
    <property type="entry name" value="FtsK/SpoIIIE/SftA"/>
</dbReference>
<feature type="binding site" evidence="6">
    <location>
        <begin position="506"/>
        <end position="513"/>
    </location>
    <ligand>
        <name>ATP</name>
        <dbReference type="ChEBI" id="CHEBI:30616"/>
    </ligand>
</feature>
<feature type="region of interest" description="Disordered" evidence="7">
    <location>
        <begin position="1"/>
        <end position="42"/>
    </location>
</feature>
<evidence type="ECO:0000313" key="10">
    <source>
        <dbReference type="EMBL" id="MQY04143.1"/>
    </source>
</evidence>
<evidence type="ECO:0000256" key="6">
    <source>
        <dbReference type="PROSITE-ProRule" id="PRU00289"/>
    </source>
</evidence>
<dbReference type="CDD" id="cd01127">
    <property type="entry name" value="TrwB_TraG_TraD_VirD4"/>
    <property type="match status" value="1"/>
</dbReference>
<keyword evidence="4" id="KW-0238">DNA-binding</keyword>
<evidence type="ECO:0000256" key="7">
    <source>
        <dbReference type="SAM" id="MobiDB-lite"/>
    </source>
</evidence>
<feature type="region of interest" description="Disordered" evidence="7">
    <location>
        <begin position="763"/>
        <end position="824"/>
    </location>
</feature>
<dbReference type="PROSITE" id="PS50901">
    <property type="entry name" value="FTSK"/>
    <property type="match status" value="1"/>
</dbReference>
<gene>
    <name evidence="10" type="ORF">ACRB68_21940</name>
</gene>
<evidence type="ECO:0000259" key="9">
    <source>
        <dbReference type="PROSITE" id="PS50901"/>
    </source>
</evidence>
<dbReference type="InterPro" id="IPR036390">
    <property type="entry name" value="WH_DNA-bd_sf"/>
</dbReference>
<feature type="compositionally biased region" description="Basic residues" evidence="7">
    <location>
        <begin position="192"/>
        <end position="202"/>
    </location>
</feature>
<dbReference type="GO" id="GO:0005524">
    <property type="term" value="F:ATP binding"/>
    <property type="evidence" value="ECO:0007669"/>
    <property type="project" value="UniProtKB-UniRule"/>
</dbReference>
<sequence length="1013" mass="105240">MSTHTPGPADRRAPATTAAETADALATPSAAAPATVPADLAADPYRATWRDRVGEAWDALRGRREEMTPAELYAAAYGPPSATQAPGAAPAAEATRLADGAADKPAKDAAEGPAEGAAGEGSTAGDVRAVLGQQCARIGAGSRITSARVRAWVTTASVSEDDLAERVARVLAAEEAAHREAVAAEAAEHAARRGRAHPRRPRRDPDPAAYAPTAEELAKARTRMRWTRGGALAVAALMTLQMITINLRGGNMAFLLAVAFGVTGYFWFVGRAAERRADQEAAEAERQAAAEHAAKDGADITAAATGAAAASPATAASAAGPAGAARAELPVVAVNGAPVDLAEGPAVDPCAAYALPDVAELLRSEPPRTGTDREAERIAGRLTKVLDDFNIDAKVTGFTRGPTITLYEIKPGPGVKVDKITGLGKNFTLAVRSSHEVRMLPSVPGRDTVGVEVPNQTKDLVRLGDVLRSDVARRETHPLIASLGKDVEGRSVVANLAKMPHILIAGATGAGKSSCINGLICSLLVRSTPCEVRLILVDPKRVELTPYAGVPHLLMPIITSPRKAAEALEWVCGEMDRRYEAMERHGVRHVDDLNAKIAAAAAKGRPLRDAEGEPLEPVPYLVTIVDELADLMMVAPKDVEDSVVRITQLARAAGIHLVLATQRPSVDVVTGLIKANVPSRLAFATSSLADSRVILDTPGAEKLLGAGDALFLPIGASRPMRLQNSFVSEPEIIAVVRHCQGQARSIRTIPGQVEDTTTTAATTAAAGAVDDRPVPVSPVITTPTRPAAPAGTATGASGRGRDAEDQDDAADRAGNGGSGQEAGPTGAEALLAVLAAEGGPLEWEALAERTGQSRATIYRHMRRLVAEGRVRPVDGGGWEIPGTTGRPTEHRAEHVAELGDDDRDDDRAEGLGDDGQDDAPTATPAAAASAGVEVPAELAELLPEAAELVVATQFGSTSMLQRKLRVPYAQASALMDTMHALGVVGPAEGSRARAVLITPEGLPAVLARLHTRP</sequence>
<comment type="similarity">
    <text evidence="1">Belongs to the FtsK/SpoIIIE/SftA family.</text>
</comment>
<evidence type="ECO:0000256" key="5">
    <source>
        <dbReference type="ARBA" id="ARBA00024986"/>
    </source>
</evidence>
<feature type="region of interest" description="Disordered" evidence="7">
    <location>
        <begin position="78"/>
        <end position="122"/>
    </location>
</feature>
<feature type="compositionally biased region" description="Low complexity" evidence="7">
    <location>
        <begin position="919"/>
        <end position="931"/>
    </location>
</feature>
<dbReference type="InterPro" id="IPR027417">
    <property type="entry name" value="P-loop_NTPase"/>
</dbReference>
<evidence type="ECO:0000256" key="1">
    <source>
        <dbReference type="ARBA" id="ARBA00006474"/>
    </source>
</evidence>
<dbReference type="Gene3D" id="1.10.10.10">
    <property type="entry name" value="Winged helix-like DNA-binding domain superfamily/Winged helix DNA-binding domain"/>
    <property type="match status" value="2"/>
</dbReference>
<proteinExistence type="inferred from homology"/>
<feature type="compositionally biased region" description="Basic and acidic residues" evidence="7">
    <location>
        <begin position="101"/>
        <end position="110"/>
    </location>
</feature>